<dbReference type="EMBL" id="CAJZBQ010000046">
    <property type="protein sequence ID" value="CAG9328387.1"/>
    <property type="molecule type" value="Genomic_DNA"/>
</dbReference>
<comment type="caution">
    <text evidence="1">The sequence shown here is derived from an EMBL/GenBank/DDBJ whole genome shotgun (WGS) entry which is preliminary data.</text>
</comment>
<accession>A0AAU9K334</accession>
<evidence type="ECO:0000313" key="1">
    <source>
        <dbReference type="EMBL" id="CAG9328387.1"/>
    </source>
</evidence>
<gene>
    <name evidence="1" type="ORF">BSTOLATCC_MIC46393</name>
</gene>
<reference evidence="1" key="1">
    <citation type="submission" date="2021-09" db="EMBL/GenBank/DDBJ databases">
        <authorList>
            <consortium name="AG Swart"/>
            <person name="Singh M."/>
            <person name="Singh A."/>
            <person name="Seah K."/>
            <person name="Emmerich C."/>
        </authorList>
    </citation>
    <scope>NUCLEOTIDE SEQUENCE</scope>
    <source>
        <strain evidence="1">ATCC30299</strain>
    </source>
</reference>
<dbReference type="AlphaFoldDB" id="A0AAU9K334"/>
<evidence type="ECO:0000313" key="2">
    <source>
        <dbReference type="Proteomes" id="UP001162131"/>
    </source>
</evidence>
<dbReference type="Proteomes" id="UP001162131">
    <property type="component" value="Unassembled WGS sequence"/>
</dbReference>
<keyword evidence="2" id="KW-1185">Reference proteome</keyword>
<name>A0AAU9K334_9CILI</name>
<proteinExistence type="predicted"/>
<organism evidence="1 2">
    <name type="scientific">Blepharisma stoltei</name>
    <dbReference type="NCBI Taxonomy" id="1481888"/>
    <lineage>
        <taxon>Eukaryota</taxon>
        <taxon>Sar</taxon>
        <taxon>Alveolata</taxon>
        <taxon>Ciliophora</taxon>
        <taxon>Postciliodesmatophora</taxon>
        <taxon>Heterotrichea</taxon>
        <taxon>Heterotrichida</taxon>
        <taxon>Blepharismidae</taxon>
        <taxon>Blepharisma</taxon>
    </lineage>
</organism>
<sequence>MEHKIRLDITAKNSGYFPYDFINQSCNGNNNPNPNFSSSHPEFMHAPISQGLIQIVYEKPPQSYGKNIEPENPNIEFTIPNIPFLCRSKSGSKWAQKLIVNSLPEQIDWSLMSFLHI</sequence>
<protein>
    <submittedName>
        <fullName evidence="1">Uncharacterized protein</fullName>
    </submittedName>
</protein>